<proteinExistence type="predicted"/>
<feature type="compositionally biased region" description="Basic and acidic residues" evidence="1">
    <location>
        <begin position="65"/>
        <end position="88"/>
    </location>
</feature>
<evidence type="ECO:0000313" key="2">
    <source>
        <dbReference type="EMBL" id="KAG2224780.1"/>
    </source>
</evidence>
<dbReference type="AlphaFoldDB" id="A0A8H7VLA2"/>
<reference evidence="2 3" key="1">
    <citation type="submission" date="2020-12" db="EMBL/GenBank/DDBJ databases">
        <title>Metabolic potential, ecology and presence of endohyphal bacteria is reflected in genomic diversity of Mucoromycotina.</title>
        <authorList>
            <person name="Muszewska A."/>
            <person name="Okrasinska A."/>
            <person name="Steczkiewicz K."/>
            <person name="Drgas O."/>
            <person name="Orlowska M."/>
            <person name="Perlinska-Lenart U."/>
            <person name="Aleksandrzak-Piekarczyk T."/>
            <person name="Szatraj K."/>
            <person name="Zielenkiewicz U."/>
            <person name="Pilsyk S."/>
            <person name="Malc E."/>
            <person name="Mieczkowski P."/>
            <person name="Kruszewska J.S."/>
            <person name="Biernat P."/>
            <person name="Pawlowska J."/>
        </authorList>
    </citation>
    <scope>NUCLEOTIDE SEQUENCE [LARGE SCALE GENOMIC DNA]</scope>
    <source>
        <strain evidence="2 3">CBS 142.35</strain>
    </source>
</reference>
<protein>
    <recommendedName>
        <fullName evidence="4">OTU domain-containing protein</fullName>
    </recommendedName>
</protein>
<evidence type="ECO:0008006" key="4">
    <source>
        <dbReference type="Google" id="ProtNLM"/>
    </source>
</evidence>
<keyword evidence="3" id="KW-1185">Reference proteome</keyword>
<name>A0A8H7VLA2_9FUNG</name>
<sequence length="235" mass="27198">MYNTDIIGYEDNNRSRMETDSDSDMDNEQLIKEAVQNKNKKIQDSEDDQEDSIIKEKRQIKKRAKEVPNEGTAVEKSEKRQKIDETHLLKTSSSNINDQVVQDPEREKLFREIRLLPRSPNDLTRQLNFPSEAGEISGLYSPASDGNCGWRAAVYNLYDDESAWKKIKEGMEVKLLQEIDYFNTIFGSQEVYELMEILKLRGDWNISSDNYFRLDSCSQLLAEVCNVPVITVSLR</sequence>
<evidence type="ECO:0000313" key="3">
    <source>
        <dbReference type="Proteomes" id="UP000646827"/>
    </source>
</evidence>
<feature type="compositionally biased region" description="Polar residues" evidence="1">
    <location>
        <begin position="89"/>
        <end position="100"/>
    </location>
</feature>
<comment type="caution">
    <text evidence="2">The sequence shown here is derived from an EMBL/GenBank/DDBJ whole genome shotgun (WGS) entry which is preliminary data.</text>
</comment>
<feature type="region of interest" description="Disordered" evidence="1">
    <location>
        <begin position="1"/>
        <end position="102"/>
    </location>
</feature>
<accession>A0A8H7VLA2</accession>
<gene>
    <name evidence="2" type="ORF">INT45_005304</name>
</gene>
<evidence type="ECO:0000256" key="1">
    <source>
        <dbReference type="SAM" id="MobiDB-lite"/>
    </source>
</evidence>
<organism evidence="2 3">
    <name type="scientific">Circinella minor</name>
    <dbReference type="NCBI Taxonomy" id="1195481"/>
    <lineage>
        <taxon>Eukaryota</taxon>
        <taxon>Fungi</taxon>
        <taxon>Fungi incertae sedis</taxon>
        <taxon>Mucoromycota</taxon>
        <taxon>Mucoromycotina</taxon>
        <taxon>Mucoromycetes</taxon>
        <taxon>Mucorales</taxon>
        <taxon>Lichtheimiaceae</taxon>
        <taxon>Circinella</taxon>
    </lineage>
</organism>
<dbReference type="EMBL" id="JAEPRB010000037">
    <property type="protein sequence ID" value="KAG2224780.1"/>
    <property type="molecule type" value="Genomic_DNA"/>
</dbReference>
<dbReference type="Proteomes" id="UP000646827">
    <property type="component" value="Unassembled WGS sequence"/>
</dbReference>